<dbReference type="PANTHER" id="PTHR47027:SF20">
    <property type="entry name" value="REVERSE TRANSCRIPTASE-LIKE PROTEIN WITH RNA-DIRECTED DNA POLYMERASE DOMAIN"/>
    <property type="match status" value="1"/>
</dbReference>
<name>A0ABR1DEI3_NECAM</name>
<dbReference type="PROSITE" id="PS50878">
    <property type="entry name" value="RT_POL"/>
    <property type="match status" value="1"/>
</dbReference>
<evidence type="ECO:0000259" key="1">
    <source>
        <dbReference type="PROSITE" id="PS50878"/>
    </source>
</evidence>
<protein>
    <recommendedName>
        <fullName evidence="1">Reverse transcriptase domain-containing protein</fullName>
    </recommendedName>
</protein>
<dbReference type="PANTHER" id="PTHR47027">
    <property type="entry name" value="REVERSE TRANSCRIPTASE DOMAIN-CONTAINING PROTEIN"/>
    <property type="match status" value="1"/>
</dbReference>
<sequence length="231" mass="27045">MGRFLSNLRFANDIVLFSSSTNEAETMLNELNEAGKRIGLRINKKKTQFMKNVREATDQLTDQDLRAHLFDSTVLPALCYAAETWADTTATSRKLITTHRALERCLLKFNRRTQHLAGLRSSDLKGMSRLRDPAEYVSKAKHRWAGHIMRRIDDRWTKRTLEWIPRDAKRPRGRSPTRWGDVFATRMDVLKAQLDTAQGPRQRHSRSLRTSWMTMARERNEWKRCWARTSS</sequence>
<evidence type="ECO:0000313" key="2">
    <source>
        <dbReference type="EMBL" id="KAK6748888.1"/>
    </source>
</evidence>
<dbReference type="Pfam" id="PF00078">
    <property type="entry name" value="RVT_1"/>
    <property type="match status" value="1"/>
</dbReference>
<keyword evidence="3" id="KW-1185">Reference proteome</keyword>
<accession>A0ABR1DEI3</accession>
<dbReference type="EMBL" id="JAVFWL010000004">
    <property type="protein sequence ID" value="KAK6748888.1"/>
    <property type="molecule type" value="Genomic_DNA"/>
</dbReference>
<dbReference type="InterPro" id="IPR000477">
    <property type="entry name" value="RT_dom"/>
</dbReference>
<dbReference type="Proteomes" id="UP001303046">
    <property type="component" value="Unassembled WGS sequence"/>
</dbReference>
<feature type="domain" description="Reverse transcriptase" evidence="1">
    <location>
        <begin position="1"/>
        <end position="90"/>
    </location>
</feature>
<organism evidence="2 3">
    <name type="scientific">Necator americanus</name>
    <name type="common">Human hookworm</name>
    <dbReference type="NCBI Taxonomy" id="51031"/>
    <lineage>
        <taxon>Eukaryota</taxon>
        <taxon>Metazoa</taxon>
        <taxon>Ecdysozoa</taxon>
        <taxon>Nematoda</taxon>
        <taxon>Chromadorea</taxon>
        <taxon>Rhabditida</taxon>
        <taxon>Rhabditina</taxon>
        <taxon>Rhabditomorpha</taxon>
        <taxon>Strongyloidea</taxon>
        <taxon>Ancylostomatidae</taxon>
        <taxon>Bunostominae</taxon>
        <taxon>Necator</taxon>
    </lineage>
</organism>
<proteinExistence type="predicted"/>
<gene>
    <name evidence="2" type="primary">Necator_chrIV.g14779</name>
    <name evidence="2" type="ORF">RB195_001484</name>
</gene>
<reference evidence="2 3" key="1">
    <citation type="submission" date="2023-08" db="EMBL/GenBank/DDBJ databases">
        <title>A Necator americanus chromosomal reference genome.</title>
        <authorList>
            <person name="Ilik V."/>
            <person name="Petrzelkova K.J."/>
            <person name="Pardy F."/>
            <person name="Fuh T."/>
            <person name="Niatou-Singa F.S."/>
            <person name="Gouil Q."/>
            <person name="Baker L."/>
            <person name="Ritchie M.E."/>
            <person name="Jex A.R."/>
            <person name="Gazzola D."/>
            <person name="Li H."/>
            <person name="Toshio Fujiwara R."/>
            <person name="Zhan B."/>
            <person name="Aroian R.V."/>
            <person name="Pafco B."/>
            <person name="Schwarz E.M."/>
        </authorList>
    </citation>
    <scope>NUCLEOTIDE SEQUENCE [LARGE SCALE GENOMIC DNA]</scope>
    <source>
        <strain evidence="2 3">Aroian</strain>
        <tissue evidence="2">Whole animal</tissue>
    </source>
</reference>
<evidence type="ECO:0000313" key="3">
    <source>
        <dbReference type="Proteomes" id="UP001303046"/>
    </source>
</evidence>
<comment type="caution">
    <text evidence="2">The sequence shown here is derived from an EMBL/GenBank/DDBJ whole genome shotgun (WGS) entry which is preliminary data.</text>
</comment>